<dbReference type="EMBL" id="NCVQ01000003">
    <property type="protein sequence ID" value="PWZ41674.1"/>
    <property type="molecule type" value="Genomic_DNA"/>
</dbReference>
<reference evidence="1 2" key="1">
    <citation type="journal article" date="2018" name="Nat. Genet.">
        <title>Extensive intraspecific gene order and gene structural variations between Mo17 and other maize genomes.</title>
        <authorList>
            <person name="Sun S."/>
            <person name="Zhou Y."/>
            <person name="Chen J."/>
            <person name="Shi J."/>
            <person name="Zhao H."/>
            <person name="Zhao H."/>
            <person name="Song W."/>
            <person name="Zhang M."/>
            <person name="Cui Y."/>
            <person name="Dong X."/>
            <person name="Liu H."/>
            <person name="Ma X."/>
            <person name="Jiao Y."/>
            <person name="Wang B."/>
            <person name="Wei X."/>
            <person name="Stein J.C."/>
            <person name="Glaubitz J.C."/>
            <person name="Lu F."/>
            <person name="Yu G."/>
            <person name="Liang C."/>
            <person name="Fengler K."/>
            <person name="Li B."/>
            <person name="Rafalski A."/>
            <person name="Schnable P.S."/>
            <person name="Ware D.H."/>
            <person name="Buckler E.S."/>
            <person name="Lai J."/>
        </authorList>
    </citation>
    <scope>NUCLEOTIDE SEQUENCE [LARGE SCALE GENOMIC DNA]</scope>
    <source>
        <strain evidence="2">cv. Missouri 17</strain>
        <tissue evidence="1">Seedling</tissue>
    </source>
</reference>
<gene>
    <name evidence="1" type="ORF">Zm00014a_013392</name>
</gene>
<evidence type="ECO:0000313" key="2">
    <source>
        <dbReference type="Proteomes" id="UP000251960"/>
    </source>
</evidence>
<sequence>MAKTTSRRHLMCRLCLEARNSKPQSGLAKKMKWPPTSKMIKHWTFCGTISPLHSGISTCQRERQATSRMHCNNVLRG</sequence>
<dbReference type="AlphaFoldDB" id="A0A3L6G5J9"/>
<accession>A0A3L6G5J9</accession>
<proteinExistence type="predicted"/>
<comment type="caution">
    <text evidence="1">The sequence shown here is derived from an EMBL/GenBank/DDBJ whole genome shotgun (WGS) entry which is preliminary data.</text>
</comment>
<evidence type="ECO:0000313" key="1">
    <source>
        <dbReference type="EMBL" id="PWZ41674.1"/>
    </source>
</evidence>
<name>A0A3L6G5J9_MAIZE</name>
<dbReference type="Proteomes" id="UP000251960">
    <property type="component" value="Chromosome 2"/>
</dbReference>
<protein>
    <submittedName>
        <fullName evidence="1">Uncharacterized protein</fullName>
    </submittedName>
</protein>
<organism evidence="1 2">
    <name type="scientific">Zea mays</name>
    <name type="common">Maize</name>
    <dbReference type="NCBI Taxonomy" id="4577"/>
    <lineage>
        <taxon>Eukaryota</taxon>
        <taxon>Viridiplantae</taxon>
        <taxon>Streptophyta</taxon>
        <taxon>Embryophyta</taxon>
        <taxon>Tracheophyta</taxon>
        <taxon>Spermatophyta</taxon>
        <taxon>Magnoliopsida</taxon>
        <taxon>Liliopsida</taxon>
        <taxon>Poales</taxon>
        <taxon>Poaceae</taxon>
        <taxon>PACMAD clade</taxon>
        <taxon>Panicoideae</taxon>
        <taxon>Andropogonodae</taxon>
        <taxon>Andropogoneae</taxon>
        <taxon>Tripsacinae</taxon>
        <taxon>Zea</taxon>
    </lineage>
</organism>